<dbReference type="EMBL" id="CATQJA010002663">
    <property type="protein sequence ID" value="CAJ0581596.1"/>
    <property type="molecule type" value="Genomic_DNA"/>
</dbReference>
<feature type="non-terminal residue" evidence="3">
    <location>
        <position position="1"/>
    </location>
</feature>
<dbReference type="FunFam" id="3.40.50.12670:FF:000002">
    <property type="entry name" value="Carboxypeptidase"/>
    <property type="match status" value="1"/>
</dbReference>
<evidence type="ECO:0000313" key="3">
    <source>
        <dbReference type="EMBL" id="CAJ0581596.1"/>
    </source>
</evidence>
<dbReference type="Pfam" id="PF00450">
    <property type="entry name" value="Peptidase_S10"/>
    <property type="match status" value="1"/>
</dbReference>
<gene>
    <name evidence="3" type="ORF">MSPICULIGERA_LOCUS19753</name>
</gene>
<dbReference type="PANTHER" id="PTHR11802">
    <property type="entry name" value="SERINE PROTEASE FAMILY S10 SERINE CARBOXYPEPTIDASE"/>
    <property type="match status" value="1"/>
</dbReference>
<dbReference type="AlphaFoldDB" id="A0AA36GAJ4"/>
<keyword evidence="4" id="KW-1185">Reference proteome</keyword>
<comment type="caution">
    <text evidence="3">The sequence shown here is derived from an EMBL/GenBank/DDBJ whole genome shotgun (WGS) entry which is preliminary data.</text>
</comment>
<dbReference type="InterPro" id="IPR029058">
    <property type="entry name" value="AB_hydrolase_fold"/>
</dbReference>
<dbReference type="SUPFAM" id="SSF53474">
    <property type="entry name" value="alpha/beta-Hydrolases"/>
    <property type="match status" value="1"/>
</dbReference>
<dbReference type="InterPro" id="IPR033124">
    <property type="entry name" value="Ser_caboxypep_his_AS"/>
</dbReference>
<dbReference type="EC" id="3.4.16.-" evidence="2"/>
<dbReference type="Gene3D" id="3.40.50.1820">
    <property type="entry name" value="alpha/beta hydrolase"/>
    <property type="match status" value="2"/>
</dbReference>
<dbReference type="PANTHER" id="PTHR11802:SF490">
    <property type="entry name" value="CARBOXYPEPTIDASE"/>
    <property type="match status" value="1"/>
</dbReference>
<feature type="signal peptide" evidence="2">
    <location>
        <begin position="1"/>
        <end position="18"/>
    </location>
</feature>
<dbReference type="InterPro" id="IPR018202">
    <property type="entry name" value="Ser_caboxypep_ser_AS"/>
</dbReference>
<dbReference type="PROSITE" id="PS00131">
    <property type="entry name" value="CARBOXYPEPT_SER_SER"/>
    <property type="match status" value="1"/>
</dbReference>
<dbReference type="InterPro" id="IPR001563">
    <property type="entry name" value="Peptidase_S10"/>
</dbReference>
<organism evidence="3 4">
    <name type="scientific">Mesorhabditis spiculigera</name>
    <dbReference type="NCBI Taxonomy" id="96644"/>
    <lineage>
        <taxon>Eukaryota</taxon>
        <taxon>Metazoa</taxon>
        <taxon>Ecdysozoa</taxon>
        <taxon>Nematoda</taxon>
        <taxon>Chromadorea</taxon>
        <taxon>Rhabditida</taxon>
        <taxon>Rhabditina</taxon>
        <taxon>Rhabditomorpha</taxon>
        <taxon>Rhabditoidea</taxon>
        <taxon>Rhabditidae</taxon>
        <taxon>Mesorhabditinae</taxon>
        <taxon>Mesorhabditis</taxon>
    </lineage>
</organism>
<evidence type="ECO:0000256" key="1">
    <source>
        <dbReference type="ARBA" id="ARBA00009431"/>
    </source>
</evidence>
<keyword evidence="2" id="KW-0645">Protease</keyword>
<protein>
    <recommendedName>
        <fullName evidence="2">Carboxypeptidase</fullName>
        <ecNumber evidence="2">3.4.16.-</ecNumber>
    </recommendedName>
</protein>
<sequence length="575" mass="63962">MLLQLGALLLLLLGCSYAADPVADKVTSLPGLSFKIDYGVWSGYLNAGNNGTWKMHYWLVESKSNPKTDPILVWFNGGPGCSSFGGMFEELGPFYVSQDGKTLFENKFSWNQKANVLALESPIGVGFSYDSSNLNYSTANDVQSMNQNFAALNDFFKSFPDYANRDFYLSGESYAGIYIPMLSAVLAEGIVAKTFVNPNFQGAAIGNGYMHIQKLYNSLVLWSAYHGRVSPQEWEYVKTTCNAGATRPNDPDTYNYFNYLKTTTYLDFASDNSTCGDIIYRMTSVPRSSDPYNYYQDCFASKYADGYTGASASRPAHPAQMKRIRRKREAAQPGVKADVTNLAAGFNYDSSDPYQGYACYGSPYIWANTQEVQKALNIADDWQKGGMKWQDCSDPIYQQYTVTYNDQTQFFERFFKANTNTKFRFLVYNGDVDTVCNYLGDAWFIADYAAAHAIKADDRIDWYFAGQTAGYSQRYNDNSGVTIDVVTVKGAGHFVPTDRPGAARQMITNFMFPSQANGRPDYNSTANVDPYPTLAPILNGGQSTVSPVPTTSSTIQLSYFAPLLLSIFCVLKNIL</sequence>
<keyword evidence="2" id="KW-0378">Hydrolase</keyword>
<feature type="chain" id="PRO_5041483213" description="Carboxypeptidase" evidence="2">
    <location>
        <begin position="19"/>
        <end position="575"/>
    </location>
</feature>
<evidence type="ECO:0000256" key="2">
    <source>
        <dbReference type="RuleBase" id="RU361156"/>
    </source>
</evidence>
<dbReference type="GO" id="GO:0004185">
    <property type="term" value="F:serine-type carboxypeptidase activity"/>
    <property type="evidence" value="ECO:0007669"/>
    <property type="project" value="UniProtKB-UniRule"/>
</dbReference>
<dbReference type="GO" id="GO:0006508">
    <property type="term" value="P:proteolysis"/>
    <property type="evidence" value="ECO:0007669"/>
    <property type="project" value="UniProtKB-KW"/>
</dbReference>
<keyword evidence="2" id="KW-0732">Signal</keyword>
<dbReference type="PRINTS" id="PR00724">
    <property type="entry name" value="CRBOXYPTASEC"/>
</dbReference>
<evidence type="ECO:0000313" key="4">
    <source>
        <dbReference type="Proteomes" id="UP001177023"/>
    </source>
</evidence>
<keyword evidence="2" id="KW-0121">Carboxypeptidase</keyword>
<comment type="similarity">
    <text evidence="1 2">Belongs to the peptidase S10 family.</text>
</comment>
<reference evidence="3" key="1">
    <citation type="submission" date="2023-06" db="EMBL/GenBank/DDBJ databases">
        <authorList>
            <person name="Delattre M."/>
        </authorList>
    </citation>
    <scope>NUCLEOTIDE SEQUENCE</scope>
    <source>
        <strain evidence="3">AF72</strain>
    </source>
</reference>
<dbReference type="PROSITE" id="PS00560">
    <property type="entry name" value="CARBOXYPEPT_SER_HIS"/>
    <property type="match status" value="1"/>
</dbReference>
<dbReference type="Proteomes" id="UP001177023">
    <property type="component" value="Unassembled WGS sequence"/>
</dbReference>
<proteinExistence type="inferred from homology"/>
<name>A0AA36GAJ4_9BILA</name>
<accession>A0AA36GAJ4</accession>